<dbReference type="STRING" id="2711.A0A067EDC4"/>
<name>A0A067EDC4_CITSI</name>
<dbReference type="Gene3D" id="3.40.50.720">
    <property type="entry name" value="NAD(P)-binding Rossmann-like Domain"/>
    <property type="match status" value="1"/>
</dbReference>
<reference evidence="2 3" key="1">
    <citation type="submission" date="2014-04" db="EMBL/GenBank/DDBJ databases">
        <authorList>
            <consortium name="International Citrus Genome Consortium"/>
            <person name="Gmitter F."/>
            <person name="Chen C."/>
            <person name="Farmerie W."/>
            <person name="Harkins T."/>
            <person name="Desany B."/>
            <person name="Mohiuddin M."/>
            <person name="Kodira C."/>
            <person name="Borodovsky M."/>
            <person name="Lomsadze A."/>
            <person name="Burns P."/>
            <person name="Jenkins J."/>
            <person name="Prochnik S."/>
            <person name="Shu S."/>
            <person name="Chapman J."/>
            <person name="Pitluck S."/>
            <person name="Schmutz J."/>
            <person name="Rokhsar D."/>
        </authorList>
    </citation>
    <scope>NUCLEOTIDE SEQUENCE</scope>
</reference>
<evidence type="ECO:0000256" key="1">
    <source>
        <dbReference type="SAM" id="Phobius"/>
    </source>
</evidence>
<proteinExistence type="predicted"/>
<accession>A0A067EDC4</accession>
<dbReference type="EMBL" id="KK785119">
    <property type="protein sequence ID" value="KDO49182.1"/>
    <property type="molecule type" value="Genomic_DNA"/>
</dbReference>
<dbReference type="Proteomes" id="UP000027120">
    <property type="component" value="Unassembled WGS sequence"/>
</dbReference>
<dbReference type="InterPro" id="IPR036291">
    <property type="entry name" value="NAD(P)-bd_dom_sf"/>
</dbReference>
<evidence type="ECO:0008006" key="4">
    <source>
        <dbReference type="Google" id="ProtNLM"/>
    </source>
</evidence>
<dbReference type="AlphaFoldDB" id="A0A067EDC4"/>
<gene>
    <name evidence="2" type="ORF">CISIN_1g034260mg</name>
</gene>
<evidence type="ECO:0000313" key="3">
    <source>
        <dbReference type="Proteomes" id="UP000027120"/>
    </source>
</evidence>
<protein>
    <recommendedName>
        <fullName evidence="4">Alcohol dehydrogenase-like C-terminal domain-containing protein</fullName>
    </recommendedName>
</protein>
<keyword evidence="1" id="KW-1133">Transmembrane helix</keyword>
<dbReference type="SUPFAM" id="SSF51735">
    <property type="entry name" value="NAD(P)-binding Rossmann-fold domains"/>
    <property type="match status" value="1"/>
</dbReference>
<organism evidence="2 3">
    <name type="scientific">Citrus sinensis</name>
    <name type="common">Sweet orange</name>
    <name type="synonym">Citrus aurantium var. sinensis</name>
    <dbReference type="NCBI Taxonomy" id="2711"/>
    <lineage>
        <taxon>Eukaryota</taxon>
        <taxon>Viridiplantae</taxon>
        <taxon>Streptophyta</taxon>
        <taxon>Embryophyta</taxon>
        <taxon>Tracheophyta</taxon>
        <taxon>Spermatophyta</taxon>
        <taxon>Magnoliopsida</taxon>
        <taxon>eudicotyledons</taxon>
        <taxon>Gunneridae</taxon>
        <taxon>Pentapetalae</taxon>
        <taxon>rosids</taxon>
        <taxon>malvids</taxon>
        <taxon>Sapindales</taxon>
        <taxon>Rutaceae</taxon>
        <taxon>Aurantioideae</taxon>
        <taxon>Citrus</taxon>
    </lineage>
</organism>
<feature type="transmembrane region" description="Helical" evidence="1">
    <location>
        <begin position="52"/>
        <end position="72"/>
    </location>
</feature>
<keyword evidence="1" id="KW-0472">Membrane</keyword>
<evidence type="ECO:0000313" key="2">
    <source>
        <dbReference type="EMBL" id="KDO49182.1"/>
    </source>
</evidence>
<keyword evidence="3" id="KW-1185">Reference proteome</keyword>
<keyword evidence="1" id="KW-0812">Transmembrane</keyword>
<sequence length="100" mass="11173">MGAGIDVSFDCAGLNKTMSTVLDATRAGDKVCLVGMGHHDMTVPLTPAAARYLIYGFLFFFFLVLGYSVIYFRKMLYISGQTPKLIQATLFDLFFFFYSP</sequence>